<dbReference type="Proteomes" id="UP001321473">
    <property type="component" value="Unassembled WGS sequence"/>
</dbReference>
<organism evidence="3 4">
    <name type="scientific">Amblyomma americanum</name>
    <name type="common">Lone star tick</name>
    <dbReference type="NCBI Taxonomy" id="6943"/>
    <lineage>
        <taxon>Eukaryota</taxon>
        <taxon>Metazoa</taxon>
        <taxon>Ecdysozoa</taxon>
        <taxon>Arthropoda</taxon>
        <taxon>Chelicerata</taxon>
        <taxon>Arachnida</taxon>
        <taxon>Acari</taxon>
        <taxon>Parasitiformes</taxon>
        <taxon>Ixodida</taxon>
        <taxon>Ixodoidea</taxon>
        <taxon>Ixodidae</taxon>
        <taxon>Amblyomminae</taxon>
        <taxon>Amblyomma</taxon>
    </lineage>
</organism>
<keyword evidence="2" id="KW-1133">Transmembrane helix</keyword>
<sequence length="176" mass="18810">MASGTVSPGSPEYLTAVDQNEDKTMMTMTSLSGFMRYQKTPGGGESTESTSQHAAHSAAPGMPVTAAVVRTALIGVSIYQSKALRQCVCVALLFLILLILWLILRMAYSGPSSTQAATTTTTISVDIYDPITDATEKPDGVNRTMLLYDIDALSLLNDMTVPNHVLDIDSFSEAAR</sequence>
<evidence type="ECO:0000313" key="4">
    <source>
        <dbReference type="Proteomes" id="UP001321473"/>
    </source>
</evidence>
<keyword evidence="4" id="KW-1185">Reference proteome</keyword>
<proteinExistence type="predicted"/>
<accession>A0AAQ4F736</accession>
<evidence type="ECO:0000256" key="1">
    <source>
        <dbReference type="SAM" id="MobiDB-lite"/>
    </source>
</evidence>
<evidence type="ECO:0000313" key="3">
    <source>
        <dbReference type="EMBL" id="KAK8782693.1"/>
    </source>
</evidence>
<dbReference type="AlphaFoldDB" id="A0AAQ4F736"/>
<feature type="region of interest" description="Disordered" evidence="1">
    <location>
        <begin position="37"/>
        <end position="57"/>
    </location>
</feature>
<protein>
    <submittedName>
        <fullName evidence="3">Uncharacterized protein</fullName>
    </submittedName>
</protein>
<gene>
    <name evidence="3" type="ORF">V5799_015964</name>
</gene>
<evidence type="ECO:0000256" key="2">
    <source>
        <dbReference type="SAM" id="Phobius"/>
    </source>
</evidence>
<keyword evidence="2" id="KW-0472">Membrane</keyword>
<feature type="transmembrane region" description="Helical" evidence="2">
    <location>
        <begin position="83"/>
        <end position="104"/>
    </location>
</feature>
<keyword evidence="2" id="KW-0812">Transmembrane</keyword>
<reference evidence="3 4" key="1">
    <citation type="journal article" date="2023" name="Arcadia Sci">
        <title>De novo assembly of a long-read Amblyomma americanum tick genome.</title>
        <authorList>
            <person name="Chou S."/>
            <person name="Poskanzer K.E."/>
            <person name="Rollins M."/>
            <person name="Thuy-Boun P.S."/>
        </authorList>
    </citation>
    <scope>NUCLEOTIDE SEQUENCE [LARGE SCALE GENOMIC DNA]</scope>
    <source>
        <strain evidence="3">F_SG_1</strain>
        <tissue evidence="3">Salivary glands</tissue>
    </source>
</reference>
<comment type="caution">
    <text evidence="3">The sequence shown here is derived from an EMBL/GenBank/DDBJ whole genome shotgun (WGS) entry which is preliminary data.</text>
</comment>
<dbReference type="EMBL" id="JARKHS020006391">
    <property type="protein sequence ID" value="KAK8782693.1"/>
    <property type="molecule type" value="Genomic_DNA"/>
</dbReference>
<name>A0AAQ4F736_AMBAM</name>